<dbReference type="OrthoDB" id="4948765at2759"/>
<feature type="region of interest" description="Disordered" evidence="1">
    <location>
        <begin position="250"/>
        <end position="275"/>
    </location>
</feature>
<feature type="compositionally biased region" description="Low complexity" evidence="1">
    <location>
        <begin position="494"/>
        <end position="504"/>
    </location>
</feature>
<gene>
    <name evidence="2" type="ORF">HIM_11642</name>
</gene>
<feature type="region of interest" description="Disordered" evidence="1">
    <location>
        <begin position="152"/>
        <end position="207"/>
    </location>
</feature>
<protein>
    <submittedName>
        <fullName evidence="2">Uncharacterized protein</fullName>
    </submittedName>
</protein>
<accession>A0A0F8A0Y0</accession>
<sequence length="710" mass="81771">MTPTDRAMSEESQLEEIHEQMQALDIQASAYRQIDINLWDNDITPDEEDKIAVTTYVARFLSNVQFGSDQGYDLLGYFQQHFEDWTEDIWDRAQNEYKRALRKLLRRRGIYTGSQRGKFAPQFCQLQTTDDPPTWPQQEFLDMVFDEKTSAHRRQTALIGSNASTRSVQQQSPSPTATSPQAVPTVVPLPSSPIPATTLAPTAQDTPAPTSLTTHPTTYHFQHPEHVQRVHTTRTIADPPQTIVLEDTKRPEPTSEPISLEDYTKLPPDDTPNTTVDSDVQQKFMKLWDKDQNYTGEPYDLLDDKLRIFMSICYNIQVKPSQFHALFPRILAGRAQTFYIDEIKWTTTFRKAYDSIKQHFDTDVNHVHYYTDWTTTTFNKIRTEHATKSLHQVLQLLIDKLRLCQRALGKDYAGNVPLRTTLINACRGVPELEHALFRPAEKIETLYADLRSSVETHLARRTNLQFFQSPDGSFDHMDPNNQYYLDRRYNNNRTRGRYGYSGQRRGYGQGYNRGSYRPPGSGNYTPSHTNRNWTKKCFVCRQEGCWSTKHSAEERQKARDQHVTQCHFTDEELTEFGIYILDYEGHELDVPNDGNDMWEENDNDTNNHPEQWHASQMLCQQAFNHLITGEDAYCTEQDTVPASQFIIEDRYSKDRFQGILIDTGAAKVSTAGHSQYLALQREDPSVALVPMRKACSIRTVSSVRVIFGSS</sequence>
<feature type="region of interest" description="Disordered" evidence="1">
    <location>
        <begin position="494"/>
        <end position="527"/>
    </location>
</feature>
<reference evidence="2 3" key="1">
    <citation type="journal article" date="2014" name="Genome Biol. Evol.">
        <title>Comparative genomics and transcriptomics analyses reveal divergent lifestyle features of nematode endoparasitic fungus Hirsutella minnesotensis.</title>
        <authorList>
            <person name="Lai Y."/>
            <person name="Liu K."/>
            <person name="Zhang X."/>
            <person name="Zhang X."/>
            <person name="Li K."/>
            <person name="Wang N."/>
            <person name="Shu C."/>
            <person name="Wu Y."/>
            <person name="Wang C."/>
            <person name="Bushley K.E."/>
            <person name="Xiang M."/>
            <person name="Liu X."/>
        </authorList>
    </citation>
    <scope>NUCLEOTIDE SEQUENCE [LARGE SCALE GENOMIC DNA]</scope>
    <source>
        <strain evidence="2 3">3608</strain>
    </source>
</reference>
<keyword evidence="3" id="KW-1185">Reference proteome</keyword>
<name>A0A0F8A0Y0_9HYPO</name>
<evidence type="ECO:0000313" key="2">
    <source>
        <dbReference type="EMBL" id="KJZ68969.1"/>
    </source>
</evidence>
<proteinExistence type="predicted"/>
<evidence type="ECO:0000256" key="1">
    <source>
        <dbReference type="SAM" id="MobiDB-lite"/>
    </source>
</evidence>
<evidence type="ECO:0000313" key="3">
    <source>
        <dbReference type="Proteomes" id="UP000054481"/>
    </source>
</evidence>
<dbReference type="Proteomes" id="UP000054481">
    <property type="component" value="Unassembled WGS sequence"/>
</dbReference>
<feature type="compositionally biased region" description="Polar residues" evidence="1">
    <location>
        <begin position="158"/>
        <end position="182"/>
    </location>
</feature>
<organism evidence="2 3">
    <name type="scientific">Hirsutella minnesotensis 3608</name>
    <dbReference type="NCBI Taxonomy" id="1043627"/>
    <lineage>
        <taxon>Eukaryota</taxon>
        <taxon>Fungi</taxon>
        <taxon>Dikarya</taxon>
        <taxon>Ascomycota</taxon>
        <taxon>Pezizomycotina</taxon>
        <taxon>Sordariomycetes</taxon>
        <taxon>Hypocreomycetidae</taxon>
        <taxon>Hypocreales</taxon>
        <taxon>Ophiocordycipitaceae</taxon>
        <taxon>Hirsutella</taxon>
    </lineage>
</organism>
<dbReference type="EMBL" id="KQ030783">
    <property type="protein sequence ID" value="KJZ68969.1"/>
    <property type="molecule type" value="Genomic_DNA"/>
</dbReference>
<dbReference type="AlphaFoldDB" id="A0A0F8A0Y0"/>